<accession>A0A2R4X4J1</accession>
<evidence type="ECO:0000256" key="2">
    <source>
        <dbReference type="ARBA" id="ARBA00022448"/>
    </source>
</evidence>
<dbReference type="PANTHER" id="PTHR34192">
    <property type="entry name" value="PLASTOCYANIN MAJOR ISOFORM, CHLOROPLASTIC-RELATED"/>
    <property type="match status" value="1"/>
</dbReference>
<evidence type="ECO:0000256" key="3">
    <source>
        <dbReference type="ARBA" id="ARBA00022723"/>
    </source>
</evidence>
<keyword evidence="6" id="KW-0472">Membrane</keyword>
<dbReference type="SUPFAM" id="SSF49503">
    <property type="entry name" value="Cupredoxins"/>
    <property type="match status" value="1"/>
</dbReference>
<evidence type="ECO:0000256" key="5">
    <source>
        <dbReference type="ARBA" id="ARBA00023008"/>
    </source>
</evidence>
<dbReference type="InterPro" id="IPR000923">
    <property type="entry name" value="BlueCu_1"/>
</dbReference>
<name>A0A2R4X4J1_9EURY</name>
<keyword evidence="9" id="KW-1185">Reference proteome</keyword>
<evidence type="ECO:0000259" key="7">
    <source>
        <dbReference type="Pfam" id="PF00127"/>
    </source>
</evidence>
<evidence type="ECO:0000313" key="9">
    <source>
        <dbReference type="Proteomes" id="UP000244727"/>
    </source>
</evidence>
<dbReference type="AlphaFoldDB" id="A0A2R4X4J1"/>
<dbReference type="GO" id="GO:0009055">
    <property type="term" value="F:electron transfer activity"/>
    <property type="evidence" value="ECO:0007669"/>
    <property type="project" value="InterPro"/>
</dbReference>
<dbReference type="InterPro" id="IPR008972">
    <property type="entry name" value="Cupredoxin"/>
</dbReference>
<keyword evidence="2" id="KW-0813">Transport</keyword>
<organism evidence="8 9">
    <name type="scientific">Halococcoides cellulosivorans</name>
    <dbReference type="NCBI Taxonomy" id="1679096"/>
    <lineage>
        <taxon>Archaea</taxon>
        <taxon>Methanobacteriati</taxon>
        <taxon>Methanobacteriota</taxon>
        <taxon>Stenosarchaea group</taxon>
        <taxon>Halobacteria</taxon>
        <taxon>Halobacteriales</taxon>
        <taxon>Haloarculaceae</taxon>
        <taxon>Halococcoides</taxon>
    </lineage>
</organism>
<sequence>MTRRQYLASTGGLAVLGLAGCSSGDGGAGPDGSTVEMVSNGDGHHFHPHVLRIEPGETVTWTLESGVHTATAYASANDRPDRIPEAAAAWDSTTIAEEGAEFTKTFEITGVYDYFCRPHEAGGMLGSIVVGESSDGPGLAAPQSALPEGARTKIESLNHEATEGESDHDH</sequence>
<evidence type="ECO:0000256" key="6">
    <source>
        <dbReference type="ARBA" id="ARBA00023136"/>
    </source>
</evidence>
<evidence type="ECO:0000313" key="8">
    <source>
        <dbReference type="EMBL" id="AWB28710.1"/>
    </source>
</evidence>
<dbReference type="GO" id="GO:0016020">
    <property type="term" value="C:membrane"/>
    <property type="evidence" value="ECO:0007669"/>
    <property type="project" value="UniProtKB-SubCell"/>
</dbReference>
<dbReference type="PROSITE" id="PS00196">
    <property type="entry name" value="COPPER_BLUE"/>
    <property type="match status" value="1"/>
</dbReference>
<dbReference type="EMBL" id="CP028858">
    <property type="protein sequence ID" value="AWB28710.1"/>
    <property type="molecule type" value="Genomic_DNA"/>
</dbReference>
<keyword evidence="4" id="KW-0249">Electron transport</keyword>
<keyword evidence="5" id="KW-0186">Copper</keyword>
<reference evidence="8 9" key="1">
    <citation type="submission" date="2018-04" db="EMBL/GenBank/DDBJ databases">
        <title>Halococcoides cellulosivorans gen. nov., sp. nov., an extremely halophilic cellulose-utilizing haloarchaeon from hypersaline lakes.</title>
        <authorList>
            <person name="Sorokin D.Y."/>
            <person name="Toshchakov S.V."/>
            <person name="Samarov N.I."/>
            <person name="Korzhenkov A."/>
            <person name="Kublanov I.V."/>
        </authorList>
    </citation>
    <scope>NUCLEOTIDE SEQUENCE [LARGE SCALE GENOMIC DNA]</scope>
    <source>
        <strain evidence="8 9">HArcel1</strain>
    </source>
</reference>
<evidence type="ECO:0000256" key="4">
    <source>
        <dbReference type="ARBA" id="ARBA00022982"/>
    </source>
</evidence>
<comment type="subcellular location">
    <subcellularLocation>
        <location evidence="1">Membrane</location>
    </subcellularLocation>
</comment>
<keyword evidence="3" id="KW-0479">Metal-binding</keyword>
<dbReference type="PROSITE" id="PS51257">
    <property type="entry name" value="PROKAR_LIPOPROTEIN"/>
    <property type="match status" value="1"/>
</dbReference>
<dbReference type="InterPro" id="IPR028871">
    <property type="entry name" value="BlueCu_1_BS"/>
</dbReference>
<dbReference type="KEGG" id="harc:HARCEL1_10760"/>
<protein>
    <recommendedName>
        <fullName evidence="7">Blue (type 1) copper domain-containing protein</fullName>
    </recommendedName>
</protein>
<feature type="domain" description="Blue (type 1) copper" evidence="7">
    <location>
        <begin position="38"/>
        <end position="130"/>
    </location>
</feature>
<gene>
    <name evidence="8" type="ORF">HARCEL1_10760</name>
</gene>
<dbReference type="GO" id="GO:0005507">
    <property type="term" value="F:copper ion binding"/>
    <property type="evidence" value="ECO:0007669"/>
    <property type="project" value="InterPro"/>
</dbReference>
<dbReference type="PANTHER" id="PTHR34192:SF10">
    <property type="entry name" value="PLASTOCYANIN MAJOR ISOFORM, CHLOROPLASTIC-RELATED"/>
    <property type="match status" value="1"/>
</dbReference>
<evidence type="ECO:0000256" key="1">
    <source>
        <dbReference type="ARBA" id="ARBA00004370"/>
    </source>
</evidence>
<proteinExistence type="predicted"/>
<dbReference type="Proteomes" id="UP000244727">
    <property type="component" value="Chromosome"/>
</dbReference>
<dbReference type="Pfam" id="PF00127">
    <property type="entry name" value="Copper-bind"/>
    <property type="match status" value="1"/>
</dbReference>
<dbReference type="Gene3D" id="2.60.40.420">
    <property type="entry name" value="Cupredoxins - blue copper proteins"/>
    <property type="match status" value="1"/>
</dbReference>